<proteinExistence type="predicted"/>
<evidence type="ECO:0000313" key="2">
    <source>
        <dbReference type="Proteomes" id="UP000232722"/>
    </source>
</evidence>
<name>A0A2N0Q9V3_9GLOM</name>
<comment type="caution">
    <text evidence="1">The sequence shown here is derived from an EMBL/GenBank/DDBJ whole genome shotgun (WGS) entry which is preliminary data.</text>
</comment>
<reference evidence="1 2" key="2">
    <citation type="submission" date="2017-09" db="EMBL/GenBank/DDBJ databases">
        <title>Extensive intraspecific genome diversity in a model arbuscular mycorrhizal fungus.</title>
        <authorList>
            <person name="Chen E.C."/>
            <person name="Morin E."/>
            <person name="Beaudet D."/>
            <person name="Noel J."/>
            <person name="Ndikumana S."/>
            <person name="Charron P."/>
            <person name="St-Onge C."/>
            <person name="Giorgi J."/>
            <person name="Grigoriev I.V."/>
            <person name="Roux C."/>
            <person name="Martin F.M."/>
            <person name="Corradi N."/>
        </authorList>
    </citation>
    <scope>NUCLEOTIDE SEQUENCE [LARGE SCALE GENOMIC DNA]</scope>
    <source>
        <strain evidence="1 2">A5</strain>
    </source>
</reference>
<sequence length="135" mass="16156">MVKLYIRKYSKIRLAAATGRIKRDITTNVVEDSFIESIRRSTTGLQRTTIKTLLERLREWLRQAREVIKKAKARITRQNYDAIDELKRELYGERQKLKHLHHMLINNDQPLKFIFFALKRSKEKILLLCLFTTLQ</sequence>
<dbReference type="Proteomes" id="UP000232722">
    <property type="component" value="Unassembled WGS sequence"/>
</dbReference>
<organism evidence="1 2">
    <name type="scientific">Rhizophagus irregularis</name>
    <dbReference type="NCBI Taxonomy" id="588596"/>
    <lineage>
        <taxon>Eukaryota</taxon>
        <taxon>Fungi</taxon>
        <taxon>Fungi incertae sedis</taxon>
        <taxon>Mucoromycota</taxon>
        <taxon>Glomeromycotina</taxon>
        <taxon>Glomeromycetes</taxon>
        <taxon>Glomerales</taxon>
        <taxon>Glomeraceae</taxon>
        <taxon>Rhizophagus</taxon>
    </lineage>
</organism>
<reference evidence="1 2" key="1">
    <citation type="submission" date="2016-04" db="EMBL/GenBank/DDBJ databases">
        <title>Genome analyses suggest a sexual origin of heterokaryosis in a supposedly ancient asexual fungus.</title>
        <authorList>
            <person name="Ropars J."/>
            <person name="Sedzielewska K."/>
            <person name="Noel J."/>
            <person name="Charron P."/>
            <person name="Farinelli L."/>
            <person name="Marton T."/>
            <person name="Kruger M."/>
            <person name="Pelin A."/>
            <person name="Brachmann A."/>
            <person name="Corradi N."/>
        </authorList>
    </citation>
    <scope>NUCLEOTIDE SEQUENCE [LARGE SCALE GENOMIC DNA]</scope>
    <source>
        <strain evidence="1 2">A5</strain>
    </source>
</reference>
<dbReference type="AlphaFoldDB" id="A0A2N0Q9V3"/>
<accession>A0A2N0Q9V3</accession>
<dbReference type="EMBL" id="LLXJ01000071">
    <property type="protein sequence ID" value="PKC15819.1"/>
    <property type="molecule type" value="Genomic_DNA"/>
</dbReference>
<dbReference type="VEuPathDB" id="FungiDB:RhiirA1_457609"/>
<protein>
    <submittedName>
        <fullName evidence="1">Uncharacterized protein</fullName>
    </submittedName>
</protein>
<evidence type="ECO:0000313" key="1">
    <source>
        <dbReference type="EMBL" id="PKC15819.1"/>
    </source>
</evidence>
<gene>
    <name evidence="1" type="ORF">RhiirA5_407722</name>
</gene>